<reference evidence="3" key="1">
    <citation type="journal article" date="2012" name="Proc. Natl. Acad. Sci. U.S.A.">
        <title>Antigenic diversity is generated by distinct evolutionary mechanisms in African trypanosome species.</title>
        <authorList>
            <person name="Jackson A.P."/>
            <person name="Berry A."/>
            <person name="Aslett M."/>
            <person name="Allison H.C."/>
            <person name="Burton P."/>
            <person name="Vavrova-Anderson J."/>
            <person name="Brown R."/>
            <person name="Browne H."/>
            <person name="Corton N."/>
            <person name="Hauser H."/>
            <person name="Gamble J."/>
            <person name="Gilderthorp R."/>
            <person name="Marcello L."/>
            <person name="McQuillan J."/>
            <person name="Otto T.D."/>
            <person name="Quail M.A."/>
            <person name="Sanders M.J."/>
            <person name="van Tonder A."/>
            <person name="Ginger M.L."/>
            <person name="Field M.C."/>
            <person name="Barry J.D."/>
            <person name="Hertz-Fowler C."/>
            <person name="Berriman M."/>
        </authorList>
    </citation>
    <scope>NUCLEOTIDE SEQUENCE</scope>
    <source>
        <strain evidence="3">Y486</strain>
    </source>
</reference>
<dbReference type="VEuPathDB" id="TriTrypDB:TvY486_1100200"/>
<evidence type="ECO:0000256" key="2">
    <source>
        <dbReference type="SAM" id="MobiDB-lite"/>
    </source>
</evidence>
<evidence type="ECO:0000313" key="3">
    <source>
        <dbReference type="EMBL" id="CCC52535.1"/>
    </source>
</evidence>
<feature type="region of interest" description="Disordered" evidence="2">
    <location>
        <begin position="678"/>
        <end position="702"/>
    </location>
</feature>
<name>G0U9Q5_TRYVY</name>
<feature type="coiled-coil region" evidence="1">
    <location>
        <begin position="314"/>
        <end position="348"/>
    </location>
</feature>
<feature type="region of interest" description="Disordered" evidence="2">
    <location>
        <begin position="231"/>
        <end position="272"/>
    </location>
</feature>
<feature type="compositionally biased region" description="Low complexity" evidence="2">
    <location>
        <begin position="598"/>
        <end position="616"/>
    </location>
</feature>
<protein>
    <submittedName>
        <fullName evidence="3">Uncharacterized protein</fullName>
    </submittedName>
</protein>
<dbReference type="AlphaFoldDB" id="G0U9Q5"/>
<accession>G0U9Q5</accession>
<keyword evidence="1" id="KW-0175">Coiled coil</keyword>
<proteinExistence type="predicted"/>
<sequence length="702" mass="78114">MWGPMDEILSLQMYGRQPLPGQDGQGRWSCDPTSLSPQRDFDCVLAPSCIAHANTGRRSQSAAIGSPLRERPLAGVASLVQSLQVPGMDCRMCAQISSVRESLRNVEESYLREIEQLQQLVSQFEVERRNALKQVEASHAAFGRSREMNMVKDREIQALGGQVRQLEERLQRAEYEMSSVRRINSNDVAFYHQKEMMLFGESESNAREAVTSAEAAWWCVLMEKWANTTSAAGKGSVSPVDGFRSGSPLPCSGRNARSSSRGSVSRDRSLQRCPSITRESYACREGDEPLDMHTIGGGRFVEQHQPTKRSDELHLKMRRELESKNKLIDNLKQQLSEKEKMLKQCSQNSFDETLVVEMQEEIDDMLLNELQLTQSCQRSVLEAEAAEERVQALQWLLQKHTTSGLERRHATPQRVLTFTSPHPVTPETLPRHVDLHSLGSQRGRGLSVLHGELQGIIKDAVMETLKDGLQSHLLPLKLSVDSLRAHSEELVGRVREGMEMAKSSATTPLIDALDTLKREQAVFMDDVKRLFSEFGAGSATTATAAAQELSQLRQTFVKMARLTTRNDKIMDDKLNDILLCQSAAARQVVLATMPPVGNPRSANSSHANSSHIASPSKLSTIGTSANLSFSSADDQRTPSLNNSRQVRFADEKLMKDKVSNARVESTSPVCRDVARATDSRRTTMLAPAESAKRRTPYDVDDI</sequence>
<feature type="coiled-coil region" evidence="1">
    <location>
        <begin position="100"/>
        <end position="183"/>
    </location>
</feature>
<gene>
    <name evidence="3" type="ORF">TVY486_1100200</name>
</gene>
<dbReference type="EMBL" id="HE573027">
    <property type="protein sequence ID" value="CCC52535.1"/>
    <property type="molecule type" value="Genomic_DNA"/>
</dbReference>
<evidence type="ECO:0000256" key="1">
    <source>
        <dbReference type="SAM" id="Coils"/>
    </source>
</evidence>
<feature type="compositionally biased region" description="Low complexity" evidence="2">
    <location>
        <begin position="252"/>
        <end position="263"/>
    </location>
</feature>
<organism evidence="3">
    <name type="scientific">Trypanosoma vivax (strain Y486)</name>
    <dbReference type="NCBI Taxonomy" id="1055687"/>
    <lineage>
        <taxon>Eukaryota</taxon>
        <taxon>Discoba</taxon>
        <taxon>Euglenozoa</taxon>
        <taxon>Kinetoplastea</taxon>
        <taxon>Metakinetoplastina</taxon>
        <taxon>Trypanosomatida</taxon>
        <taxon>Trypanosomatidae</taxon>
        <taxon>Trypanosoma</taxon>
        <taxon>Duttonella</taxon>
    </lineage>
</organism>
<feature type="region of interest" description="Disordered" evidence="2">
    <location>
        <begin position="595"/>
        <end position="617"/>
    </location>
</feature>
<feature type="compositionally biased region" description="Basic and acidic residues" evidence="2">
    <location>
        <begin position="690"/>
        <end position="702"/>
    </location>
</feature>